<dbReference type="GO" id="GO:0004335">
    <property type="term" value="F:galactokinase activity"/>
    <property type="evidence" value="ECO:0007669"/>
    <property type="project" value="TreeGrafter"/>
</dbReference>
<dbReference type="SUPFAM" id="SSF55060">
    <property type="entry name" value="GHMP Kinase, C-terminal domain"/>
    <property type="match status" value="1"/>
</dbReference>
<evidence type="ECO:0000256" key="1">
    <source>
        <dbReference type="ARBA" id="ARBA00022679"/>
    </source>
</evidence>
<evidence type="ECO:0000259" key="8">
    <source>
        <dbReference type="Pfam" id="PF08544"/>
    </source>
</evidence>
<accession>A0A1I7XU43</accession>
<dbReference type="Proteomes" id="UP000095283">
    <property type="component" value="Unplaced"/>
</dbReference>
<sequence>MGVGSWRDVSHELIQSLPGLNDQDMVENATHIVDEIERTIKASKALLDNNIIQFGKLMLESHVSLRDRYRVSCLELDQLVDLAMECEGVFGSRMTGGGFGGCTVTLVKKDKVGALKEYIKSKYTGGTLSFYECEPVGGASTIGLAYLRHTK</sequence>
<keyword evidence="7" id="KW-0119">Carbohydrate metabolism</keyword>
<feature type="domain" description="GHMP kinase C-terminal" evidence="8">
    <location>
        <begin position="44"/>
        <end position="123"/>
    </location>
</feature>
<evidence type="ECO:0000256" key="4">
    <source>
        <dbReference type="ARBA" id="ARBA00022777"/>
    </source>
</evidence>
<name>A0A1I7XU43_HETBA</name>
<keyword evidence="5" id="KW-0067">ATP-binding</keyword>
<dbReference type="Gene3D" id="3.30.70.890">
    <property type="entry name" value="GHMP kinase, C-terminal domain"/>
    <property type="match status" value="1"/>
</dbReference>
<dbReference type="WBParaSite" id="Hba_21340">
    <property type="protein sequence ID" value="Hba_21340"/>
    <property type="gene ID" value="Hba_21340"/>
</dbReference>
<keyword evidence="3" id="KW-0547">Nucleotide-binding</keyword>
<dbReference type="InterPro" id="IPR013750">
    <property type="entry name" value="GHMP_kinase_C_dom"/>
</dbReference>
<keyword evidence="4" id="KW-0418">Kinase</keyword>
<dbReference type="Pfam" id="PF08544">
    <property type="entry name" value="GHMP_kinases_C"/>
    <property type="match status" value="1"/>
</dbReference>
<dbReference type="PANTHER" id="PTHR10457">
    <property type="entry name" value="MEVALONATE KINASE/GALACTOKINASE"/>
    <property type="match status" value="1"/>
</dbReference>
<dbReference type="GO" id="GO:0005829">
    <property type="term" value="C:cytosol"/>
    <property type="evidence" value="ECO:0007669"/>
    <property type="project" value="TreeGrafter"/>
</dbReference>
<dbReference type="GO" id="GO:0006012">
    <property type="term" value="P:galactose metabolic process"/>
    <property type="evidence" value="ECO:0007669"/>
    <property type="project" value="TreeGrafter"/>
</dbReference>
<evidence type="ECO:0000256" key="2">
    <source>
        <dbReference type="ARBA" id="ARBA00022723"/>
    </source>
</evidence>
<protein>
    <submittedName>
        <fullName evidence="10">GHMP_kinases_C domain-containing protein</fullName>
    </submittedName>
</protein>
<reference evidence="10" key="1">
    <citation type="submission" date="2016-11" db="UniProtKB">
        <authorList>
            <consortium name="WormBaseParasite"/>
        </authorList>
    </citation>
    <scope>IDENTIFICATION</scope>
</reference>
<organism evidence="9 10">
    <name type="scientific">Heterorhabditis bacteriophora</name>
    <name type="common">Entomopathogenic nematode worm</name>
    <dbReference type="NCBI Taxonomy" id="37862"/>
    <lineage>
        <taxon>Eukaryota</taxon>
        <taxon>Metazoa</taxon>
        <taxon>Ecdysozoa</taxon>
        <taxon>Nematoda</taxon>
        <taxon>Chromadorea</taxon>
        <taxon>Rhabditida</taxon>
        <taxon>Rhabditina</taxon>
        <taxon>Rhabditomorpha</taxon>
        <taxon>Strongyloidea</taxon>
        <taxon>Heterorhabditidae</taxon>
        <taxon>Heterorhabditis</taxon>
    </lineage>
</organism>
<evidence type="ECO:0000313" key="10">
    <source>
        <dbReference type="WBParaSite" id="Hba_21340"/>
    </source>
</evidence>
<dbReference type="PANTHER" id="PTHR10457:SF7">
    <property type="entry name" value="GALACTOKINASE-RELATED"/>
    <property type="match status" value="1"/>
</dbReference>
<evidence type="ECO:0000313" key="9">
    <source>
        <dbReference type="Proteomes" id="UP000095283"/>
    </source>
</evidence>
<evidence type="ECO:0000256" key="3">
    <source>
        <dbReference type="ARBA" id="ARBA00022741"/>
    </source>
</evidence>
<evidence type="ECO:0000256" key="5">
    <source>
        <dbReference type="ARBA" id="ARBA00022840"/>
    </source>
</evidence>
<dbReference type="FunFam" id="3.30.70.890:FF:000001">
    <property type="entry name" value="Galactokinase"/>
    <property type="match status" value="1"/>
</dbReference>
<evidence type="ECO:0000256" key="6">
    <source>
        <dbReference type="ARBA" id="ARBA00022842"/>
    </source>
</evidence>
<dbReference type="GO" id="GO:0005524">
    <property type="term" value="F:ATP binding"/>
    <property type="evidence" value="ECO:0007669"/>
    <property type="project" value="UniProtKB-KW"/>
</dbReference>
<keyword evidence="9" id="KW-1185">Reference proteome</keyword>
<evidence type="ECO:0000256" key="7">
    <source>
        <dbReference type="ARBA" id="ARBA00023277"/>
    </source>
</evidence>
<dbReference type="AlphaFoldDB" id="A0A1I7XU43"/>
<keyword evidence="6" id="KW-0460">Magnesium</keyword>
<keyword evidence="2" id="KW-0479">Metal-binding</keyword>
<dbReference type="GO" id="GO:0046872">
    <property type="term" value="F:metal ion binding"/>
    <property type="evidence" value="ECO:0007669"/>
    <property type="project" value="UniProtKB-KW"/>
</dbReference>
<proteinExistence type="predicted"/>
<dbReference type="InterPro" id="IPR036554">
    <property type="entry name" value="GHMP_kinase_C_sf"/>
</dbReference>
<keyword evidence="1" id="KW-0808">Transferase</keyword>